<sequence length="705" mass="81166">METNKRGLESNDTVSNKKRKPLDELSEDGPLTQEDVVYFQKEAIWRQMVSYKRQCSYLARDLRSFKQKYQMNEDKLNILDAWYEQIISVLGQDSGEVDSSESSLLVSLSNLEKDGMDDILQKRRNQLISILKPLIDNGKLNYPEKSELIDKIENLTGDLCQLKAEKQTISKIKEELEVNIEQLRESLVELGKETDRKQSKTLGRVDVSMANSKEEKGIKEESNNQDNNNNKISSGSNINSTTSEVSISKEEVEKFETLKISIKELEVCNEKLKENLEIITKKHMKSSEDCLELASRLANLNQTDLCSSPIYNNLTSINKKLNEQLGDSQKSQEILIKKLNELEETKTMNKSIIDQQLIGENENLKSQLNKSEADLVRIRTSRDELLGKISVLKSDQENKQLISELTKLIDIQKERILNLEKDKNEINPIQDEIKLEKLKSLTSEELIKRIFILDEDIKEIEKAFQDSRDISQKKLMNEIETENMIKKLSVEKTKADQKYFAAMRSKDALSSENRILKSQVLKSQELVSKLTEMEKVYLNKIEILTKSSNDFKSIKENSIQENSKLQEQIKTIISTKEKQENELKYLKNKFEIKSKQFNELEIESNEGITKVAKLESRLKETETLLKKYRANNTSSILQEDEKQLEAFRAIAKCSVCSKNWKDTAITVCGHVFCQDCAQERLAARLRRCPTCNKGFSANDLLSIHL</sequence>
<evidence type="ECO:0000256" key="8">
    <source>
        <dbReference type="ARBA" id="ARBA00022786"/>
    </source>
</evidence>
<dbReference type="SUPFAM" id="SSF57850">
    <property type="entry name" value="RING/U-box"/>
    <property type="match status" value="1"/>
</dbReference>
<evidence type="ECO:0000256" key="14">
    <source>
        <dbReference type="PROSITE-ProRule" id="PRU00175"/>
    </source>
</evidence>
<evidence type="ECO:0000313" key="19">
    <source>
        <dbReference type="EMBL" id="CAK7897893.1"/>
    </source>
</evidence>
<feature type="domain" description="RING-type" evidence="18">
    <location>
        <begin position="653"/>
        <end position="692"/>
    </location>
</feature>
<dbReference type="Proteomes" id="UP001497600">
    <property type="component" value="Chromosome B"/>
</dbReference>
<evidence type="ECO:0000256" key="7">
    <source>
        <dbReference type="ARBA" id="ARBA00022771"/>
    </source>
</evidence>
<protein>
    <recommendedName>
        <fullName evidence="15">E3 ubiquitin protein ligase</fullName>
        <ecNumber evidence="15">2.3.2.27</ecNumber>
    </recommendedName>
</protein>
<feature type="coiled-coil region" evidence="16">
    <location>
        <begin position="255"/>
        <end position="282"/>
    </location>
</feature>
<evidence type="ECO:0000256" key="12">
    <source>
        <dbReference type="ARBA" id="ARBA00023242"/>
    </source>
</evidence>
<comment type="pathway">
    <text evidence="3 15">Protein modification; protein ubiquitination.</text>
</comment>
<dbReference type="EMBL" id="OZ004254">
    <property type="protein sequence ID" value="CAK7897893.1"/>
    <property type="molecule type" value="Genomic_DNA"/>
</dbReference>
<keyword evidence="11 15" id="KW-0175">Coiled coil</keyword>
<evidence type="ECO:0000256" key="3">
    <source>
        <dbReference type="ARBA" id="ARBA00004906"/>
    </source>
</evidence>
<comment type="function">
    <text evidence="13">E3 ubiquitin-protein ligase that mediates monoubiquitination of histone H2B to form H2BK123ub1. H2BK123ub1 gives a specific tag for epigenetic transcriptional activation and is also a prerequisite for H3K4me and H3K79me formation.</text>
</comment>
<keyword evidence="8 15" id="KW-0833">Ubl conjugation pathway</keyword>
<dbReference type="InterPro" id="IPR001841">
    <property type="entry name" value="Znf_RING"/>
</dbReference>
<accession>A0ABP0E8C2</accession>
<keyword evidence="6 15" id="KW-0479">Metal-binding</keyword>
<feature type="region of interest" description="Disordered" evidence="17">
    <location>
        <begin position="1"/>
        <end position="27"/>
    </location>
</feature>
<gene>
    <name evidence="19" type="primary">BRE1</name>
    <name evidence="19" type="ORF">CAAN4_B11914</name>
</gene>
<evidence type="ECO:0000256" key="17">
    <source>
        <dbReference type="SAM" id="MobiDB-lite"/>
    </source>
</evidence>
<feature type="compositionally biased region" description="Low complexity" evidence="17">
    <location>
        <begin position="224"/>
        <end position="246"/>
    </location>
</feature>
<evidence type="ECO:0000256" key="10">
    <source>
        <dbReference type="ARBA" id="ARBA00022853"/>
    </source>
</evidence>
<keyword evidence="9 15" id="KW-0862">Zinc</keyword>
<evidence type="ECO:0000256" key="11">
    <source>
        <dbReference type="ARBA" id="ARBA00023054"/>
    </source>
</evidence>
<dbReference type="PANTHER" id="PTHR23163:SF0">
    <property type="entry name" value="E3 UBIQUITIN-PROTEIN LIGASE BRE1"/>
    <property type="match status" value="1"/>
</dbReference>
<comment type="catalytic activity">
    <reaction evidence="1 15">
        <text>S-ubiquitinyl-[E2 ubiquitin-conjugating enzyme]-L-cysteine + [acceptor protein]-L-lysine = [E2 ubiquitin-conjugating enzyme]-L-cysteine + N(6)-ubiquitinyl-[acceptor protein]-L-lysine.</text>
        <dbReference type="EC" id="2.3.2.27"/>
    </reaction>
</comment>
<keyword evidence="7 14" id="KW-0863">Zinc-finger</keyword>
<evidence type="ECO:0000256" key="15">
    <source>
        <dbReference type="RuleBase" id="RU365038"/>
    </source>
</evidence>
<evidence type="ECO:0000256" key="9">
    <source>
        <dbReference type="ARBA" id="ARBA00022833"/>
    </source>
</evidence>
<evidence type="ECO:0000256" key="13">
    <source>
        <dbReference type="ARBA" id="ARBA00059679"/>
    </source>
</evidence>
<dbReference type="EC" id="2.3.2.27" evidence="15"/>
<keyword evidence="10 15" id="KW-0156">Chromatin regulator</keyword>
<evidence type="ECO:0000313" key="20">
    <source>
        <dbReference type="Proteomes" id="UP001497600"/>
    </source>
</evidence>
<feature type="region of interest" description="Disordered" evidence="17">
    <location>
        <begin position="199"/>
        <end position="246"/>
    </location>
</feature>
<dbReference type="Pfam" id="PF08647">
    <property type="entry name" value="BRE1"/>
    <property type="match status" value="1"/>
</dbReference>
<dbReference type="Pfam" id="PF26095">
    <property type="entry name" value="CC_Bre1"/>
    <property type="match status" value="1"/>
</dbReference>
<dbReference type="SMART" id="SM00184">
    <property type="entry name" value="RING"/>
    <property type="match status" value="1"/>
</dbReference>
<dbReference type="Pfam" id="PF13923">
    <property type="entry name" value="zf-C3HC4_2"/>
    <property type="match status" value="1"/>
</dbReference>
<dbReference type="InterPro" id="IPR058643">
    <property type="entry name" value="BRE1-like_CC"/>
</dbReference>
<proteinExistence type="inferred from homology"/>
<evidence type="ECO:0000256" key="16">
    <source>
        <dbReference type="SAM" id="Coils"/>
    </source>
</evidence>
<evidence type="ECO:0000256" key="1">
    <source>
        <dbReference type="ARBA" id="ARBA00000900"/>
    </source>
</evidence>
<dbReference type="PANTHER" id="PTHR23163">
    <property type="entry name" value="RING FINGER PROTEIN-RELATED"/>
    <property type="match status" value="1"/>
</dbReference>
<evidence type="ECO:0000259" key="18">
    <source>
        <dbReference type="PROSITE" id="PS50089"/>
    </source>
</evidence>
<evidence type="ECO:0000256" key="2">
    <source>
        <dbReference type="ARBA" id="ARBA00004123"/>
    </source>
</evidence>
<dbReference type="PROSITE" id="PS50089">
    <property type="entry name" value="ZF_RING_2"/>
    <property type="match status" value="1"/>
</dbReference>
<keyword evidence="20" id="KW-1185">Reference proteome</keyword>
<feature type="compositionally biased region" description="Basic and acidic residues" evidence="17">
    <location>
        <begin position="212"/>
        <end position="222"/>
    </location>
</feature>
<dbReference type="InterPro" id="IPR013956">
    <property type="entry name" value="E3_ubiquit_lig_Bre1"/>
</dbReference>
<evidence type="ECO:0000256" key="5">
    <source>
        <dbReference type="ARBA" id="ARBA00022679"/>
    </source>
</evidence>
<feature type="coiled-coil region" evidence="16">
    <location>
        <begin position="354"/>
        <end position="422"/>
    </location>
</feature>
<dbReference type="InterPro" id="IPR013083">
    <property type="entry name" value="Znf_RING/FYVE/PHD"/>
</dbReference>
<feature type="coiled-coil region" evidence="16">
    <location>
        <begin position="562"/>
        <end position="631"/>
    </location>
</feature>
<organism evidence="19 20">
    <name type="scientific">[Candida] anglica</name>
    <dbReference type="NCBI Taxonomy" id="148631"/>
    <lineage>
        <taxon>Eukaryota</taxon>
        <taxon>Fungi</taxon>
        <taxon>Dikarya</taxon>
        <taxon>Ascomycota</taxon>
        <taxon>Saccharomycotina</taxon>
        <taxon>Pichiomycetes</taxon>
        <taxon>Debaryomycetaceae</taxon>
        <taxon>Kurtzmaniella</taxon>
    </lineage>
</organism>
<evidence type="ECO:0000256" key="6">
    <source>
        <dbReference type="ARBA" id="ARBA00022723"/>
    </source>
</evidence>
<evidence type="ECO:0000256" key="4">
    <source>
        <dbReference type="ARBA" id="ARBA00005555"/>
    </source>
</evidence>
<keyword evidence="12 15" id="KW-0539">Nucleus</keyword>
<dbReference type="Gene3D" id="3.30.40.10">
    <property type="entry name" value="Zinc/RING finger domain, C3HC4 (zinc finger)"/>
    <property type="match status" value="1"/>
</dbReference>
<reference evidence="19 20" key="1">
    <citation type="submission" date="2024-01" db="EMBL/GenBank/DDBJ databases">
        <authorList>
            <consortium name="Genoscope - CEA"/>
            <person name="William W."/>
        </authorList>
    </citation>
    <scope>NUCLEOTIDE SEQUENCE [LARGE SCALE GENOMIC DNA]</scope>
    <source>
        <strain evidence="19 20">29B2s-10</strain>
    </source>
</reference>
<name>A0ABP0E8C2_9ASCO</name>
<dbReference type="InterPro" id="IPR017907">
    <property type="entry name" value="Znf_RING_CS"/>
</dbReference>
<keyword evidence="5 15" id="KW-0808">Transferase</keyword>
<comment type="similarity">
    <text evidence="4 15">Belongs to the BRE1 family.</text>
</comment>
<comment type="subcellular location">
    <subcellularLocation>
        <location evidence="2 15">Nucleus</location>
    </subcellularLocation>
</comment>
<dbReference type="PROSITE" id="PS00518">
    <property type="entry name" value="ZF_RING_1"/>
    <property type="match status" value="1"/>
</dbReference>
<dbReference type="CDD" id="cd16499">
    <property type="entry name" value="RING-HC_Bre1-like"/>
    <property type="match status" value="1"/>
</dbReference>